<feature type="binding site" evidence="3">
    <location>
        <position position="268"/>
    </location>
    <ligand>
        <name>Mg(2+)</name>
        <dbReference type="ChEBI" id="CHEBI:18420"/>
        <label>1</label>
    </ligand>
</feature>
<dbReference type="Pfam" id="PF03747">
    <property type="entry name" value="ADP_ribosyl_GH"/>
    <property type="match status" value="1"/>
</dbReference>
<feature type="binding site" evidence="3">
    <location>
        <position position="52"/>
    </location>
    <ligand>
        <name>Mg(2+)</name>
        <dbReference type="ChEBI" id="CHEBI:18420"/>
        <label>1</label>
    </ligand>
</feature>
<evidence type="ECO:0000256" key="1">
    <source>
        <dbReference type="ARBA" id="ARBA00010702"/>
    </source>
</evidence>
<keyword evidence="3" id="KW-0479">Metal-binding</keyword>
<evidence type="ECO:0000256" key="3">
    <source>
        <dbReference type="PIRSR" id="PIRSR605502-1"/>
    </source>
</evidence>
<gene>
    <name evidence="4" type="ORF">SAMN05444405_10826</name>
</gene>
<evidence type="ECO:0000256" key="2">
    <source>
        <dbReference type="ARBA" id="ARBA00022801"/>
    </source>
</evidence>
<dbReference type="PANTHER" id="PTHR16222">
    <property type="entry name" value="ADP-RIBOSYLGLYCOHYDROLASE"/>
    <property type="match status" value="1"/>
</dbReference>
<comment type="cofactor">
    <cofactor evidence="3">
        <name>Mg(2+)</name>
        <dbReference type="ChEBI" id="CHEBI:18420"/>
    </cofactor>
    <text evidence="3">Binds 2 magnesium ions per subunit.</text>
</comment>
<protein>
    <submittedName>
        <fullName evidence="4">ADP-ribosylglycohydrolase</fullName>
    </submittedName>
</protein>
<feature type="binding site" evidence="3">
    <location>
        <position position="53"/>
    </location>
    <ligand>
        <name>Mg(2+)</name>
        <dbReference type="ChEBI" id="CHEBI:18420"/>
        <label>1</label>
    </ligand>
</feature>
<dbReference type="Gene3D" id="1.10.4080.10">
    <property type="entry name" value="ADP-ribosylation/Crystallin J1"/>
    <property type="match status" value="1"/>
</dbReference>
<dbReference type="Proteomes" id="UP000184509">
    <property type="component" value="Unassembled WGS sequence"/>
</dbReference>
<feature type="binding site" evidence="3">
    <location>
        <position position="266"/>
    </location>
    <ligand>
        <name>Mg(2+)</name>
        <dbReference type="ChEBI" id="CHEBI:18420"/>
        <label>1</label>
    </ligand>
</feature>
<name>A0A1M5B8X3_9BACE</name>
<dbReference type="EMBL" id="FQTV01000008">
    <property type="protein sequence ID" value="SHF38870.1"/>
    <property type="molecule type" value="Genomic_DNA"/>
</dbReference>
<dbReference type="OrthoDB" id="9798107at2"/>
<dbReference type="InterPro" id="IPR005502">
    <property type="entry name" value="Ribosyl_crysJ1"/>
</dbReference>
<dbReference type="PANTHER" id="PTHR16222:SF24">
    <property type="entry name" value="ADP-RIBOSYLHYDROLASE ARH3"/>
    <property type="match status" value="1"/>
</dbReference>
<evidence type="ECO:0000313" key="5">
    <source>
        <dbReference type="Proteomes" id="UP000184509"/>
    </source>
</evidence>
<dbReference type="GO" id="GO:0016787">
    <property type="term" value="F:hydrolase activity"/>
    <property type="evidence" value="ECO:0007669"/>
    <property type="project" value="UniProtKB-KW"/>
</dbReference>
<evidence type="ECO:0000313" key="4">
    <source>
        <dbReference type="EMBL" id="SHF38870.1"/>
    </source>
</evidence>
<keyword evidence="5" id="KW-1185">Reference proteome</keyword>
<feature type="binding site" evidence="3">
    <location>
        <position position="269"/>
    </location>
    <ligand>
        <name>Mg(2+)</name>
        <dbReference type="ChEBI" id="CHEBI:18420"/>
        <label>1</label>
    </ligand>
</feature>
<dbReference type="GO" id="GO:0046872">
    <property type="term" value="F:metal ion binding"/>
    <property type="evidence" value="ECO:0007669"/>
    <property type="project" value="UniProtKB-KW"/>
</dbReference>
<accession>A0A1M5B8X3</accession>
<comment type="similarity">
    <text evidence="1">Belongs to the ADP-ribosylglycohydrolase family.</text>
</comment>
<keyword evidence="3" id="KW-0460">Magnesium</keyword>
<dbReference type="InterPro" id="IPR036705">
    <property type="entry name" value="Ribosyl_crysJ1_sf"/>
</dbReference>
<proteinExistence type="inferred from homology"/>
<dbReference type="AlphaFoldDB" id="A0A1M5B8X3"/>
<dbReference type="STRING" id="1297750.SAMN05444405_10826"/>
<sequence>MKSLSKSILLGTSIGDALGVPVEFLSREELDRNPVNDMRGYGTHNQPAGTWSDDTSLSLCLADSLCNGYNLQDIADKFVQWMDNGLWTPYGSVFDIGIATSCAICNIKKGIPPGMAGLNGEYDNGNGSLMRILPLLIHIHSLSLKERIQKIEEVSSITHRHPRSILACIIFMEFARNLLTHSIEDSFILMQKDVCSLIEQVTSLKEESLHFNRILLSSFKDYKSIPRTEIYSSGYVVHTLEASLWCIANSLNFKNAVLAAVNLGNDTDTTGAVTGGLAAIIYGYESIPQEWLNRLARKDDLICLAERLEAGLQ</sequence>
<dbReference type="RefSeq" id="WP_073401271.1">
    <property type="nucleotide sequence ID" value="NZ_FQTV01000008.1"/>
</dbReference>
<dbReference type="SUPFAM" id="SSF101478">
    <property type="entry name" value="ADP-ribosylglycohydrolase"/>
    <property type="match status" value="1"/>
</dbReference>
<reference evidence="4 5" key="1">
    <citation type="submission" date="2016-11" db="EMBL/GenBank/DDBJ databases">
        <authorList>
            <person name="Jaros S."/>
            <person name="Januszkiewicz K."/>
            <person name="Wedrychowicz H."/>
        </authorList>
    </citation>
    <scope>NUCLEOTIDE SEQUENCE [LARGE SCALE GENOMIC DNA]</scope>
    <source>
        <strain evidence="4 5">DSM 26991</strain>
    </source>
</reference>
<organism evidence="4 5">
    <name type="scientific">Bacteroides luti</name>
    <dbReference type="NCBI Taxonomy" id="1297750"/>
    <lineage>
        <taxon>Bacteria</taxon>
        <taxon>Pseudomonadati</taxon>
        <taxon>Bacteroidota</taxon>
        <taxon>Bacteroidia</taxon>
        <taxon>Bacteroidales</taxon>
        <taxon>Bacteroidaceae</taxon>
        <taxon>Bacteroides</taxon>
    </lineage>
</organism>
<keyword evidence="2 4" id="KW-0378">Hydrolase</keyword>
<dbReference type="InterPro" id="IPR050792">
    <property type="entry name" value="ADP-ribosylglycohydrolase"/>
</dbReference>
<feature type="binding site" evidence="3">
    <location>
        <position position="54"/>
    </location>
    <ligand>
        <name>Mg(2+)</name>
        <dbReference type="ChEBI" id="CHEBI:18420"/>
        <label>1</label>
    </ligand>
</feature>